<accession>A0A222YVQ9</accession>
<gene>
    <name evidence="1" type="ORF">SEA_MILDRED21_188</name>
</gene>
<proteinExistence type="predicted"/>
<evidence type="ECO:0000313" key="2">
    <source>
        <dbReference type="Proteomes" id="UP000223009"/>
    </source>
</evidence>
<dbReference type="Proteomes" id="UP000223009">
    <property type="component" value="Segment"/>
</dbReference>
<protein>
    <submittedName>
        <fullName evidence="1">Uncharacterized protein</fullName>
    </submittedName>
</protein>
<keyword evidence="2" id="KW-1185">Reference proteome</keyword>
<organism evidence="1 2">
    <name type="scientific">Streptomyces phage Mildred21</name>
    <dbReference type="NCBI Taxonomy" id="2023959"/>
    <lineage>
        <taxon>Viruses</taxon>
        <taxon>Duplodnaviria</taxon>
        <taxon>Heunggongvirae</taxon>
        <taxon>Uroviricota</taxon>
        <taxon>Caudoviricetes</taxon>
        <taxon>Stanwilliamsviridae</taxon>
        <taxon>Boydwoodruffvirinae</taxon>
        <taxon>Samistivirus</taxon>
        <taxon>Samistivirus mildred21</taxon>
    </lineage>
</organism>
<evidence type="ECO:0000313" key="1">
    <source>
        <dbReference type="EMBL" id="ASR75553.1"/>
    </source>
</evidence>
<sequence>MKDFICKSCGMFTNEVDQNKATKLHRERRPDHAPNLITSGQWVRMIEKMKS</sequence>
<reference evidence="1 2" key="1">
    <citation type="submission" date="2017-05" db="EMBL/GenBank/DDBJ databases">
        <authorList>
            <person name="Chapman J."/>
            <person name="Chang C."/>
            <person name="Suresh T."/>
            <person name="Shishido T.C."/>
            <person name="Bindert I."/>
            <person name="Shaffer C.D."/>
            <person name="Weston-Hafer K.A."/>
            <person name="Russell D.A."/>
            <person name="Pope W.H."/>
            <person name="Jacobs-Sera D."/>
            <person name="Hendrix R.W."/>
            <person name="Hatfull G.F."/>
        </authorList>
    </citation>
    <scope>NUCLEOTIDE SEQUENCE [LARGE SCALE GENOMIC DNA]</scope>
</reference>
<dbReference type="EMBL" id="MF155946">
    <property type="protein sequence ID" value="ASR75553.1"/>
    <property type="molecule type" value="Genomic_DNA"/>
</dbReference>
<name>A0A222YVQ9_9CAUD</name>